<name>A0A8D9G6S9_BRACM</name>
<evidence type="ECO:0000313" key="2">
    <source>
        <dbReference type="Proteomes" id="UP000694005"/>
    </source>
</evidence>
<feature type="non-terminal residue" evidence="1">
    <location>
        <position position="1"/>
    </location>
</feature>
<organism evidence="1 2">
    <name type="scientific">Brassica campestris</name>
    <name type="common">Field mustard</name>
    <dbReference type="NCBI Taxonomy" id="3711"/>
    <lineage>
        <taxon>Eukaryota</taxon>
        <taxon>Viridiplantae</taxon>
        <taxon>Streptophyta</taxon>
        <taxon>Embryophyta</taxon>
        <taxon>Tracheophyta</taxon>
        <taxon>Spermatophyta</taxon>
        <taxon>Magnoliopsida</taxon>
        <taxon>eudicotyledons</taxon>
        <taxon>Gunneridae</taxon>
        <taxon>Pentapetalae</taxon>
        <taxon>rosids</taxon>
        <taxon>malvids</taxon>
        <taxon>Brassicales</taxon>
        <taxon>Brassicaceae</taxon>
        <taxon>Brassiceae</taxon>
        <taxon>Brassica</taxon>
    </lineage>
</organism>
<sequence length="66" mass="7777">FYLLIISESFRQRTSSKQRKHILSEFRLESCAFKKSKESFFFFISLGSTIRNYLNQVNVVFCGIEG</sequence>
<dbReference type="Proteomes" id="UP000694005">
    <property type="component" value="Chromosome A06"/>
</dbReference>
<accession>A0A8D9G6S9</accession>
<evidence type="ECO:0000313" key="1">
    <source>
        <dbReference type="EMBL" id="CAG7871380.1"/>
    </source>
</evidence>
<reference evidence="1 2" key="1">
    <citation type="submission" date="2021-07" db="EMBL/GenBank/DDBJ databases">
        <authorList>
            <consortium name="Genoscope - CEA"/>
            <person name="William W."/>
        </authorList>
    </citation>
    <scope>NUCLEOTIDE SEQUENCE [LARGE SCALE GENOMIC DNA]</scope>
</reference>
<protein>
    <submittedName>
        <fullName evidence="1">Uncharacterized protein</fullName>
    </submittedName>
</protein>
<dbReference type="EMBL" id="LS974622">
    <property type="protein sequence ID" value="CAG7871380.1"/>
    <property type="molecule type" value="Genomic_DNA"/>
</dbReference>
<gene>
    <name evidence="1" type="ORF">BRAPAZ1V2_A06P36200.2</name>
</gene>
<dbReference type="Gramene" id="A06p36200.2_BraZ1">
    <property type="protein sequence ID" value="A06p36200.2_BraZ1.CDS"/>
    <property type="gene ID" value="A06g36200.2_BraZ1"/>
</dbReference>
<dbReference type="AlphaFoldDB" id="A0A8D9G6S9"/>
<proteinExistence type="predicted"/>